<evidence type="ECO:0000256" key="1">
    <source>
        <dbReference type="SAM" id="SignalP"/>
    </source>
</evidence>
<dbReference type="EMBL" id="SDWS01000003">
    <property type="protein sequence ID" value="RYB91183.1"/>
    <property type="molecule type" value="Genomic_DNA"/>
</dbReference>
<dbReference type="PROSITE" id="PS51257">
    <property type="entry name" value="PROKAR_LIPOPROTEIN"/>
    <property type="match status" value="1"/>
</dbReference>
<feature type="chain" id="PRO_5020212550" description="Alpha/beta hydrolase" evidence="1">
    <location>
        <begin position="29"/>
        <end position="266"/>
    </location>
</feature>
<sequence>MRTTGGWAGGAVLAAVVLLATACTSSGGADGPAQPTTSTTPDATTALRERCLSAIPDDAELEAFTLTGATGGDLEAARIGPSANEHVAVLLPQTSGLCGWGRWATAAAGEGLTSILVNPCGYGESTCTPEEDADPLNEVAAAVVEARDGLGAERVALFGTSMGGSLTVMAAAAGADVDVWADVSGPAAWEGTELAPLAASLPADGLVVMAPSDGQAEYDAAEALADAAGVPFVPGRSGHGWELLVDPVDGSVTRIGRLLTGLATGR</sequence>
<dbReference type="AlphaFoldDB" id="A0A4Q2RUP3"/>
<comment type="caution">
    <text evidence="2">The sequence shown here is derived from an EMBL/GenBank/DDBJ whole genome shotgun (WGS) entry which is preliminary data.</text>
</comment>
<feature type="signal peptide" evidence="1">
    <location>
        <begin position="1"/>
        <end position="28"/>
    </location>
</feature>
<dbReference type="Proteomes" id="UP000291838">
    <property type="component" value="Unassembled WGS sequence"/>
</dbReference>
<dbReference type="OrthoDB" id="3787743at2"/>
<dbReference type="RefSeq" id="WP_129474439.1">
    <property type="nucleotide sequence ID" value="NZ_SDWS01000003.1"/>
</dbReference>
<keyword evidence="3" id="KW-1185">Reference proteome</keyword>
<evidence type="ECO:0000313" key="2">
    <source>
        <dbReference type="EMBL" id="RYB91183.1"/>
    </source>
</evidence>
<dbReference type="SUPFAM" id="SSF53474">
    <property type="entry name" value="alpha/beta-Hydrolases"/>
    <property type="match status" value="1"/>
</dbReference>
<evidence type="ECO:0008006" key="4">
    <source>
        <dbReference type="Google" id="ProtNLM"/>
    </source>
</evidence>
<gene>
    <name evidence="2" type="ORF">EUA06_07570</name>
</gene>
<accession>A0A4Q2RUP3</accession>
<proteinExistence type="predicted"/>
<reference evidence="2 3" key="1">
    <citation type="submission" date="2019-01" db="EMBL/GenBank/DDBJ databases">
        <title>Novel species of Nocardioides.</title>
        <authorList>
            <person name="Liu Q."/>
            <person name="Xin Y.-H."/>
        </authorList>
    </citation>
    <scope>NUCLEOTIDE SEQUENCE [LARGE SCALE GENOMIC DNA]</scope>
    <source>
        <strain evidence="2 3">HLT3-15</strain>
    </source>
</reference>
<keyword evidence="1" id="KW-0732">Signal</keyword>
<organism evidence="2 3">
    <name type="scientific">Nocardioides glacieisoli</name>
    <dbReference type="NCBI Taxonomy" id="1168730"/>
    <lineage>
        <taxon>Bacteria</taxon>
        <taxon>Bacillati</taxon>
        <taxon>Actinomycetota</taxon>
        <taxon>Actinomycetes</taxon>
        <taxon>Propionibacteriales</taxon>
        <taxon>Nocardioidaceae</taxon>
        <taxon>Nocardioides</taxon>
    </lineage>
</organism>
<dbReference type="InterPro" id="IPR029058">
    <property type="entry name" value="AB_hydrolase_fold"/>
</dbReference>
<protein>
    <recommendedName>
        <fullName evidence="4">Alpha/beta hydrolase</fullName>
    </recommendedName>
</protein>
<name>A0A4Q2RUP3_9ACTN</name>
<dbReference type="Gene3D" id="3.40.50.1820">
    <property type="entry name" value="alpha/beta hydrolase"/>
    <property type="match status" value="1"/>
</dbReference>
<evidence type="ECO:0000313" key="3">
    <source>
        <dbReference type="Proteomes" id="UP000291838"/>
    </source>
</evidence>